<sequence length="578" mass="65529">MPDPIKGFAQVAYALNKAADYVKQSTTALGHQISNVLGQKTVPVEKKIQDQTPKMETQAPTRKVRFAVSEPTKETLENQTVKKTMTAFQSFFSQIKQHFESSYELIKTKDELKQEVTQILNENQSKPFNELTAHEQGIIKLYISSADKSILDTLRTLADEKNPKTLDLLLSLPPEYQSKFFAKLSPDTGVKMRDFLIQQTKSSRQDDVFQLLNSTPLPFYKSVLNSLLTPNYTEKMTNPTTSQRDLVSHTIRDSIINLCHADTESLVKNQNLLLNVPANHLTSMLKEVWEENPEAALHTVQVLSSRIDESPETAKGISQFVQNLNEKQQNTLFEMTLEHPPRGISQILLALPSSVSVSMAEMMINSGALSDNDLADIASHLITNEVKTLDSLQTFLVKDNVAMKFVSMLQRKENEKSLNYIWGHIPNNFELTHSNLETKEIIVPNPENFLNIHQTILKDITHHLETNPPTPAMKKVYQHLQNEIDRRFPSANHENGKIAVLGLYLIKMQNAMLVNPQQFDDSFVLIDKQAPNAIEIAKILTKFALGEKFEASSNYAFMNPFFENTTQLRNQMFQGLTQ</sequence>
<dbReference type="RefSeq" id="WP_013924220.1">
    <property type="nucleotide sequence ID" value="NZ_JSAM01000121.1"/>
</dbReference>
<evidence type="ECO:0000313" key="1">
    <source>
        <dbReference type="EMBL" id="KIA76388.1"/>
    </source>
</evidence>
<reference evidence="1 2" key="1">
    <citation type="journal article" date="2014" name="Mol. Biol. Evol.">
        <title>Massive expansion of Ubiquitination-related gene families within the Chlamydiae.</title>
        <authorList>
            <person name="Domman D."/>
            <person name="Collingro A."/>
            <person name="Lagkouvardos I."/>
            <person name="Gehre L."/>
            <person name="Weinmaier T."/>
            <person name="Rattei T."/>
            <person name="Subtil A."/>
            <person name="Horn M."/>
        </authorList>
    </citation>
    <scope>NUCLEOTIDE SEQUENCE [LARGE SCALE GENOMIC DNA]</scope>
    <source>
        <strain evidence="1 2">OEW1</strain>
    </source>
</reference>
<dbReference type="Gene3D" id="1.10.506.10">
    <property type="entry name" value="GTPase Activation - p120gap, domain 1"/>
    <property type="match status" value="1"/>
</dbReference>
<dbReference type="CDD" id="cd04519">
    <property type="entry name" value="RasGAP"/>
    <property type="match status" value="1"/>
</dbReference>
<dbReference type="Proteomes" id="UP000031307">
    <property type="component" value="Unassembled WGS sequence"/>
</dbReference>
<dbReference type="EMBL" id="JSAM01000121">
    <property type="protein sequence ID" value="KIA76388.1"/>
    <property type="molecule type" value="Genomic_DNA"/>
</dbReference>
<dbReference type="PATRIC" id="fig|83552.4.peg.2528"/>
<dbReference type="SUPFAM" id="SSF48350">
    <property type="entry name" value="GTPase activation domain, GAP"/>
    <property type="match status" value="1"/>
</dbReference>
<gene>
    <name evidence="1" type="ORF">DB43_AK00480</name>
</gene>
<protein>
    <submittedName>
        <fullName evidence="1">Uncharacterized protein</fullName>
    </submittedName>
</protein>
<dbReference type="AlphaFoldDB" id="A0A0C1E8C2"/>
<proteinExistence type="predicted"/>
<evidence type="ECO:0000313" key="2">
    <source>
        <dbReference type="Proteomes" id="UP000031307"/>
    </source>
</evidence>
<dbReference type="InterPro" id="IPR008936">
    <property type="entry name" value="Rho_GTPase_activation_prot"/>
</dbReference>
<name>A0A0C1E8C2_9BACT</name>
<accession>A0A0C1E8C2</accession>
<organism evidence="1 2">
    <name type="scientific">Parachlamydia acanthamoebae</name>
    <dbReference type="NCBI Taxonomy" id="83552"/>
    <lineage>
        <taxon>Bacteria</taxon>
        <taxon>Pseudomonadati</taxon>
        <taxon>Chlamydiota</taxon>
        <taxon>Chlamydiia</taxon>
        <taxon>Parachlamydiales</taxon>
        <taxon>Parachlamydiaceae</taxon>
        <taxon>Parachlamydia</taxon>
    </lineage>
</organism>
<comment type="caution">
    <text evidence="1">The sequence shown here is derived from an EMBL/GenBank/DDBJ whole genome shotgun (WGS) entry which is preliminary data.</text>
</comment>